<accession>A0ABU1F664</accession>
<dbReference type="PANTHER" id="PTHR47197:SF3">
    <property type="entry name" value="DIHYDRO-HEME D1 DEHYDROGENASE"/>
    <property type="match status" value="1"/>
</dbReference>
<protein>
    <submittedName>
        <fullName evidence="2">YncE family protein</fullName>
    </submittedName>
</protein>
<feature type="signal peptide" evidence="1">
    <location>
        <begin position="1"/>
        <end position="28"/>
    </location>
</feature>
<dbReference type="EMBL" id="JAVKPH010000005">
    <property type="protein sequence ID" value="MDR5652360.1"/>
    <property type="molecule type" value="Genomic_DNA"/>
</dbReference>
<dbReference type="InterPro" id="IPR011048">
    <property type="entry name" value="Haem_d1_sf"/>
</dbReference>
<dbReference type="InterPro" id="IPR051200">
    <property type="entry name" value="Host-pathogen_enzymatic-act"/>
</dbReference>
<dbReference type="SUPFAM" id="SSF51004">
    <property type="entry name" value="C-terminal (heme d1) domain of cytochrome cd1-nitrite reductase"/>
    <property type="match status" value="1"/>
</dbReference>
<gene>
    <name evidence="2" type="ORF">RGD00_07085</name>
</gene>
<reference evidence="2 3" key="1">
    <citation type="submission" date="2023-09" db="EMBL/GenBank/DDBJ databases">
        <title>Xinfangfangia sedmenti sp. nov., isolated the sedment.</title>
        <authorList>
            <person name="Xu L."/>
        </authorList>
    </citation>
    <scope>NUCLEOTIDE SEQUENCE [LARGE SCALE GENOMIC DNA]</scope>
    <source>
        <strain evidence="2 3">LG-4</strain>
    </source>
</reference>
<keyword evidence="3" id="KW-1185">Reference proteome</keyword>
<evidence type="ECO:0000313" key="3">
    <source>
        <dbReference type="Proteomes" id="UP001247754"/>
    </source>
</evidence>
<dbReference type="Gene3D" id="2.130.10.10">
    <property type="entry name" value="YVTN repeat-like/Quinoprotein amine dehydrogenase"/>
    <property type="match status" value="1"/>
</dbReference>
<dbReference type="RefSeq" id="WP_310456606.1">
    <property type="nucleotide sequence ID" value="NZ_JAVKPH010000005.1"/>
</dbReference>
<dbReference type="Proteomes" id="UP001247754">
    <property type="component" value="Unassembled WGS sequence"/>
</dbReference>
<dbReference type="PANTHER" id="PTHR47197">
    <property type="entry name" value="PROTEIN NIRF"/>
    <property type="match status" value="1"/>
</dbReference>
<comment type="caution">
    <text evidence="2">The sequence shown here is derived from an EMBL/GenBank/DDBJ whole genome shotgun (WGS) entry which is preliminary data.</text>
</comment>
<organism evidence="2 3">
    <name type="scientific">Ruixingdingia sedimenti</name>
    <dbReference type="NCBI Taxonomy" id="3073604"/>
    <lineage>
        <taxon>Bacteria</taxon>
        <taxon>Pseudomonadati</taxon>
        <taxon>Pseudomonadota</taxon>
        <taxon>Alphaproteobacteria</taxon>
        <taxon>Rhodobacterales</taxon>
        <taxon>Paracoccaceae</taxon>
        <taxon>Ruixingdingia</taxon>
    </lineage>
</organism>
<sequence length="468" mass="48000">MIRAPLPLSRGLLPLAFVLALSPLAALAESTFPAPVDFAGRFRVSGAEPGRPVLPGGQVRLTGSGLVPGQAATFQRGLTVLNDGAPAADADGNLNFTFTLPADAAVGLHPVAVFLDTPSSTVLVDVKVSPDIPVTNTDAFAVNGVKPAPGLYQSAYSARVGALFVTSASFRPAGSKLLKLDPETLAVLAEITPPDLPEDQRPPGQEGPQPVGVFGVAVDEAKGTVWVTNTFHNTVAVYGQDDLSLVRQFAPGTVYHARDVIVDGARGRAYASASATDGVHVFDTATLEKVGVIQIASARRGGEFSVMSLALDAAGGRLFAVSRISNELAVIDLATDTVAQVIDLPGAKNASGVTFDAASGRVLVAAQDSDNLLVVDLDSGKVVQDVPVGAGALNVAHEPVTGLAYVSNRGAGTVTVVSPEGAVVAVLDGGSYPNHVHADGRGNVYAVNKALGPDDAQGDHVRLIRRKD</sequence>
<evidence type="ECO:0000256" key="1">
    <source>
        <dbReference type="SAM" id="SignalP"/>
    </source>
</evidence>
<name>A0ABU1F664_9RHOB</name>
<evidence type="ECO:0000313" key="2">
    <source>
        <dbReference type="EMBL" id="MDR5652360.1"/>
    </source>
</evidence>
<keyword evidence="1" id="KW-0732">Signal</keyword>
<dbReference type="InterPro" id="IPR015943">
    <property type="entry name" value="WD40/YVTN_repeat-like_dom_sf"/>
</dbReference>
<proteinExistence type="predicted"/>
<feature type="chain" id="PRO_5047021876" evidence="1">
    <location>
        <begin position="29"/>
        <end position="468"/>
    </location>
</feature>